<evidence type="ECO:0000256" key="7">
    <source>
        <dbReference type="ARBA" id="ARBA00022763"/>
    </source>
</evidence>
<evidence type="ECO:0000259" key="20">
    <source>
        <dbReference type="PROSITE" id="PS51193"/>
    </source>
</evidence>
<keyword evidence="8" id="KW-0378">Hydrolase</keyword>
<keyword evidence="7" id="KW-0227">DNA damage</keyword>
<protein>
    <recommendedName>
        <fullName evidence="16">DNA 5'-3' helicase</fullName>
        <ecNumber evidence="16">5.6.2.3</ecNumber>
    </recommendedName>
    <alternativeName>
        <fullName evidence="18">DNA 5'-3' helicase FANCJ</fullName>
    </alternativeName>
</protein>
<organism evidence="21 22">
    <name type="scientific">Geodia barretti</name>
    <name type="common">Barrett's horny sponge</name>
    <dbReference type="NCBI Taxonomy" id="519541"/>
    <lineage>
        <taxon>Eukaryota</taxon>
        <taxon>Metazoa</taxon>
        <taxon>Porifera</taxon>
        <taxon>Demospongiae</taxon>
        <taxon>Heteroscleromorpha</taxon>
        <taxon>Tetractinellida</taxon>
        <taxon>Astrophorina</taxon>
        <taxon>Geodiidae</taxon>
        <taxon>Geodia</taxon>
    </lineage>
</organism>
<evidence type="ECO:0000256" key="12">
    <source>
        <dbReference type="ARBA" id="ARBA00023014"/>
    </source>
</evidence>
<dbReference type="EMBL" id="CASHTH010002001">
    <property type="protein sequence ID" value="CAI8023201.1"/>
    <property type="molecule type" value="Genomic_DNA"/>
</dbReference>
<dbReference type="InterPro" id="IPR006555">
    <property type="entry name" value="ATP-dep_Helicase_C"/>
</dbReference>
<reference evidence="21" key="1">
    <citation type="submission" date="2023-03" db="EMBL/GenBank/DDBJ databases">
        <authorList>
            <person name="Steffen K."/>
            <person name="Cardenas P."/>
        </authorList>
    </citation>
    <scope>NUCLEOTIDE SEQUENCE</scope>
</reference>
<dbReference type="GO" id="GO:0046872">
    <property type="term" value="F:metal ion binding"/>
    <property type="evidence" value="ECO:0007669"/>
    <property type="project" value="UniProtKB-KW"/>
</dbReference>
<evidence type="ECO:0000256" key="16">
    <source>
        <dbReference type="ARBA" id="ARBA00044969"/>
    </source>
</evidence>
<dbReference type="Pfam" id="PF06733">
    <property type="entry name" value="DEAD_2"/>
    <property type="match status" value="1"/>
</dbReference>
<dbReference type="SUPFAM" id="SSF52540">
    <property type="entry name" value="P-loop containing nucleoside triphosphate hydrolases"/>
    <property type="match status" value="2"/>
</dbReference>
<evidence type="ECO:0000256" key="14">
    <source>
        <dbReference type="ARBA" id="ARBA00023235"/>
    </source>
</evidence>
<feature type="domain" description="Helicase ATP-binding" evidence="20">
    <location>
        <begin position="13"/>
        <end position="538"/>
    </location>
</feature>
<evidence type="ECO:0000256" key="9">
    <source>
        <dbReference type="ARBA" id="ARBA00022806"/>
    </source>
</evidence>
<comment type="catalytic activity">
    <reaction evidence="17">
        <text>ATP + H2O = ADP + phosphate + H(+)</text>
        <dbReference type="Rhea" id="RHEA:13065"/>
        <dbReference type="ChEBI" id="CHEBI:15377"/>
        <dbReference type="ChEBI" id="CHEBI:15378"/>
        <dbReference type="ChEBI" id="CHEBI:30616"/>
        <dbReference type="ChEBI" id="CHEBI:43474"/>
        <dbReference type="ChEBI" id="CHEBI:456216"/>
        <dbReference type="EC" id="5.6.2.3"/>
    </reaction>
</comment>
<evidence type="ECO:0000256" key="11">
    <source>
        <dbReference type="ARBA" id="ARBA00023004"/>
    </source>
</evidence>
<keyword evidence="6" id="KW-0547">Nucleotide-binding</keyword>
<dbReference type="InterPro" id="IPR027417">
    <property type="entry name" value="P-loop_NTPase"/>
</dbReference>
<comment type="subcellular location">
    <subcellularLocation>
        <location evidence="2">Nucleus</location>
    </subcellularLocation>
</comment>
<keyword evidence="12" id="KW-0411">Iron-sulfur</keyword>
<keyword evidence="13" id="KW-0234">DNA repair</keyword>
<evidence type="ECO:0000256" key="19">
    <source>
        <dbReference type="SAM" id="MobiDB-lite"/>
    </source>
</evidence>
<keyword evidence="9" id="KW-0347">Helicase</keyword>
<dbReference type="CDD" id="cd18788">
    <property type="entry name" value="SF2_C_XPD"/>
    <property type="match status" value="1"/>
</dbReference>
<keyword evidence="14" id="KW-0413">Isomerase</keyword>
<evidence type="ECO:0000256" key="17">
    <source>
        <dbReference type="ARBA" id="ARBA00048954"/>
    </source>
</evidence>
<evidence type="ECO:0000256" key="13">
    <source>
        <dbReference type="ARBA" id="ARBA00023204"/>
    </source>
</evidence>
<keyword evidence="11" id="KW-0408">Iron</keyword>
<evidence type="ECO:0000256" key="18">
    <source>
        <dbReference type="ARBA" id="ARBA00082714"/>
    </source>
</evidence>
<sequence>MQIHPRQQRVPIGGVPVLFPFKPYPSQRAMMAKVIRSLNQGANALLESPTGSGKSLALLCSSLAWVAQQRGETTSPLSLSTELFFLSLSTGEDVKAACAPCGCVCHSNAVPTPCQNGIKTEFSVPTPCRNGIKTELSAGTSCQNGIKTESEPYENGIKTEASFVTQNGTEPCNESSMQPYIPILPADSLVGGAKGVADTTVTVGGAKGVAGPSCEAELDEDFRRPKKRYRTPGGVANSQVSKKSCVYLAGPSSWRIEVEAKTVPASQQPSVMDTGLPTSPLPPTPTPAPPPCQLCACAKSAGLLGSWGCSSAVERLLCMQKVLGSKPSISNFSFFPQHIFVPKVYFGTRTHQQISQITHELAKTAYTGTPMCILGSREHACIHPVVSKSKRKNDKCKKLLEDGECSFYYRVAKKLGSQAQMLQHGMTTAWDMEDVVTLGKRVKACPYFALRGIKEEAHIVFCPYNYLIGPLIRDQMLIELSGQVVVFDEAHNMEDAAREAASLSLTSQQLEDLAKEFTEILDSYTGRLRSSFEFLTGIGVSVKKWIDVTISSLPHNGFDQTCGIWPGQDFIPLLKNMGIIDHTPAMIKSHLKAITDAVNEQKNKAEEGEESEYVPCPSTAAIYLLKALSMVLSYLFRQGQKFADDYRVSLMRTATTKPTDDGWRRRRRSRVMEKVWLYTLNLWCFNPAVAFSELSCAHSVILTSGTLSPLSSFSSELGMEFKVQLEATHVVPESQTLIRSISCGPHGRVLLANYQNSETYEFQDEVGAVLTRVCQVVPSGVLCFFSSYKMLHKLSQRWQTTELWSSIEESKVIVTEPTGSNKAEFEAAMRQFYSSVNGNGHVTGALFLAVCRGKVSEGLDFSDHNARAVITVGIPFPSIKDKQVELKKEYNNQYCGARGLLTGSEWYDIQAFRAINQALGRCIRHRNDWGALVLVDDRFGKGVRYTRGLSKWIRQRLNHERSFPAAMRSLAEFSHQMSLSSHNASAKENSSLSCTVTDTSSFSTSKAPLSPNPTPSLPSPHVPLHPVTSSTPLPGNGRVKWRPPLSASNSPSSSSSLGSVISHFRAFRYPVPGGLQNSSTAVTPPPVGGSSVQEGVKTEVDLDDSVEITCVESVSDEPVLVMSSPHKPHPSPAPTSTDHTPVLFTDSSATPKPVPLCKETEDDDATPPLLPHPHLQEGNKGGVVKAATPRRRTKANMRMTLNRSCKTSLIGGCGQNRSSIAEQVGRAITCSSCGISLTSSEVLGERVRLDEVEGMRDSRLWREVGPGETYLLPATALLSSTTQRQDGVCNAVWDETLGMCFGVLECPSGHRVGVTVHTAPHSLSSLVDKVLLPTERTGVDCHNIIIN</sequence>
<comment type="caution">
    <text evidence="21">The sequence shown here is derived from an EMBL/GenBank/DDBJ whole genome shotgun (WGS) entry which is preliminary data.</text>
</comment>
<keyword evidence="15" id="KW-0539">Nucleus</keyword>
<dbReference type="Gene3D" id="3.40.50.300">
    <property type="entry name" value="P-loop containing nucleotide triphosphate hydrolases"/>
    <property type="match status" value="3"/>
</dbReference>
<proteinExistence type="inferred from homology"/>
<dbReference type="GO" id="GO:0051539">
    <property type="term" value="F:4 iron, 4 sulfur cluster binding"/>
    <property type="evidence" value="ECO:0007669"/>
    <property type="project" value="UniProtKB-KW"/>
</dbReference>
<dbReference type="GO" id="GO:0005634">
    <property type="term" value="C:nucleus"/>
    <property type="evidence" value="ECO:0007669"/>
    <property type="project" value="UniProtKB-SubCell"/>
</dbReference>
<dbReference type="GO" id="GO:0005524">
    <property type="term" value="F:ATP binding"/>
    <property type="evidence" value="ECO:0007669"/>
    <property type="project" value="UniProtKB-KW"/>
</dbReference>
<evidence type="ECO:0000256" key="1">
    <source>
        <dbReference type="ARBA" id="ARBA00001966"/>
    </source>
</evidence>
<dbReference type="Pfam" id="PF13307">
    <property type="entry name" value="Helicase_C_2"/>
    <property type="match status" value="1"/>
</dbReference>
<dbReference type="Proteomes" id="UP001174909">
    <property type="component" value="Unassembled WGS sequence"/>
</dbReference>
<gene>
    <name evidence="21" type="ORF">GBAR_LOCUS13581</name>
</gene>
<evidence type="ECO:0000256" key="4">
    <source>
        <dbReference type="ARBA" id="ARBA00022485"/>
    </source>
</evidence>
<dbReference type="GO" id="GO:0043139">
    <property type="term" value="F:5'-3' DNA helicase activity"/>
    <property type="evidence" value="ECO:0007669"/>
    <property type="project" value="UniProtKB-EC"/>
</dbReference>
<keyword evidence="4" id="KW-0004">4Fe-4S</keyword>
<evidence type="ECO:0000256" key="10">
    <source>
        <dbReference type="ARBA" id="ARBA00022840"/>
    </source>
</evidence>
<dbReference type="GO" id="GO:0006289">
    <property type="term" value="P:nucleotide-excision repair"/>
    <property type="evidence" value="ECO:0007669"/>
    <property type="project" value="TreeGrafter"/>
</dbReference>
<name>A0AA35WNB9_GEOBA</name>
<dbReference type="InterPro" id="IPR014013">
    <property type="entry name" value="Helic_SF1/SF2_ATP-bd_DinG/Rad3"/>
</dbReference>
<dbReference type="SMART" id="SM00488">
    <property type="entry name" value="DEXDc2"/>
    <property type="match status" value="1"/>
</dbReference>
<keyword evidence="5" id="KW-0479">Metal-binding</keyword>
<dbReference type="FunFam" id="3.40.50.300:FF:000731">
    <property type="entry name" value="Fanconi anemia group J protein homolog"/>
    <property type="match status" value="1"/>
</dbReference>
<dbReference type="PANTHER" id="PTHR11472">
    <property type="entry name" value="DNA REPAIR DEAD HELICASE RAD3/XP-D SUBFAMILY MEMBER"/>
    <property type="match status" value="1"/>
</dbReference>
<dbReference type="InterPro" id="IPR006554">
    <property type="entry name" value="Helicase-like_DEXD_c2"/>
</dbReference>
<evidence type="ECO:0000256" key="2">
    <source>
        <dbReference type="ARBA" id="ARBA00004123"/>
    </source>
</evidence>
<comment type="similarity">
    <text evidence="3">Belongs to the DEAD box helicase family. DEAH subfamily.</text>
</comment>
<evidence type="ECO:0000313" key="21">
    <source>
        <dbReference type="EMBL" id="CAI8023201.1"/>
    </source>
</evidence>
<dbReference type="InterPro" id="IPR010614">
    <property type="entry name" value="RAD3-like_helicase_DEAD"/>
</dbReference>
<evidence type="ECO:0000313" key="22">
    <source>
        <dbReference type="Proteomes" id="UP001174909"/>
    </source>
</evidence>
<evidence type="ECO:0000256" key="5">
    <source>
        <dbReference type="ARBA" id="ARBA00022723"/>
    </source>
</evidence>
<feature type="compositionally biased region" description="Low complexity" evidence="19">
    <location>
        <begin position="1046"/>
        <end position="1056"/>
    </location>
</feature>
<keyword evidence="22" id="KW-1185">Reference proteome</keyword>
<keyword evidence="10" id="KW-0067">ATP-binding</keyword>
<feature type="region of interest" description="Disordered" evidence="19">
    <location>
        <begin position="1002"/>
        <end position="1056"/>
    </location>
</feature>
<feature type="compositionally biased region" description="Pro residues" evidence="19">
    <location>
        <begin position="1010"/>
        <end position="1023"/>
    </location>
</feature>
<dbReference type="GO" id="GO:1990918">
    <property type="term" value="P:double-strand break repair involved in meiotic recombination"/>
    <property type="evidence" value="ECO:0007669"/>
    <property type="project" value="TreeGrafter"/>
</dbReference>
<feature type="region of interest" description="Disordered" evidence="19">
    <location>
        <begin position="265"/>
        <end position="285"/>
    </location>
</feature>
<comment type="cofactor">
    <cofactor evidence="1">
        <name>[4Fe-4S] cluster</name>
        <dbReference type="ChEBI" id="CHEBI:49883"/>
    </cofactor>
</comment>
<dbReference type="PROSITE" id="PS51193">
    <property type="entry name" value="HELICASE_ATP_BIND_2"/>
    <property type="match status" value="1"/>
</dbReference>
<evidence type="ECO:0000256" key="6">
    <source>
        <dbReference type="ARBA" id="ARBA00022741"/>
    </source>
</evidence>
<dbReference type="EC" id="5.6.2.3" evidence="16"/>
<evidence type="ECO:0000256" key="15">
    <source>
        <dbReference type="ARBA" id="ARBA00023242"/>
    </source>
</evidence>
<dbReference type="GO" id="GO:0003677">
    <property type="term" value="F:DNA binding"/>
    <property type="evidence" value="ECO:0007669"/>
    <property type="project" value="InterPro"/>
</dbReference>
<evidence type="ECO:0000256" key="3">
    <source>
        <dbReference type="ARBA" id="ARBA00008792"/>
    </source>
</evidence>
<accession>A0AA35WNB9</accession>
<dbReference type="SMART" id="SM00491">
    <property type="entry name" value="HELICc2"/>
    <property type="match status" value="1"/>
</dbReference>
<evidence type="ECO:0000256" key="8">
    <source>
        <dbReference type="ARBA" id="ARBA00022801"/>
    </source>
</evidence>
<dbReference type="InterPro" id="IPR045028">
    <property type="entry name" value="DinG/Rad3-like"/>
</dbReference>
<dbReference type="GO" id="GO:0016818">
    <property type="term" value="F:hydrolase activity, acting on acid anhydrides, in phosphorus-containing anhydrides"/>
    <property type="evidence" value="ECO:0007669"/>
    <property type="project" value="InterPro"/>
</dbReference>
<dbReference type="PANTHER" id="PTHR11472:SF47">
    <property type="entry name" value="FANCONI ANEMIA GROUP J PROTEIN"/>
    <property type="match status" value="1"/>
</dbReference>